<feature type="active site" evidence="5">
    <location>
        <position position="327"/>
    </location>
</feature>
<dbReference type="GO" id="GO:0000379">
    <property type="term" value="P:tRNA-type intron splice site recognition and cleavage"/>
    <property type="evidence" value="ECO:0007669"/>
    <property type="project" value="TreeGrafter"/>
</dbReference>
<dbReference type="NCBIfam" id="TIGR00324">
    <property type="entry name" value="endA"/>
    <property type="match status" value="1"/>
</dbReference>
<evidence type="ECO:0000256" key="3">
    <source>
        <dbReference type="ARBA" id="ARBA00023239"/>
    </source>
</evidence>
<dbReference type="PANTHER" id="PTHR21227">
    <property type="entry name" value="TRNA-SPLICING ENDONUCLEASE SUBUNIT SEN2"/>
    <property type="match status" value="1"/>
</dbReference>
<dbReference type="PIRSF" id="PIRSF011789">
    <property type="entry name" value="tRNA_splic_SEN2"/>
    <property type="match status" value="1"/>
</dbReference>
<accession>A0A1B6K494</accession>
<keyword evidence="2 4" id="KW-0819">tRNA processing</keyword>
<evidence type="ECO:0000256" key="4">
    <source>
        <dbReference type="PIRNR" id="PIRNR011789"/>
    </source>
</evidence>
<protein>
    <recommendedName>
        <fullName evidence="4">tRNA-splicing endonuclease subunit Sen2</fullName>
        <ecNumber evidence="4">4.6.1.16</ecNumber>
    </recommendedName>
</protein>
<evidence type="ECO:0000256" key="2">
    <source>
        <dbReference type="ARBA" id="ARBA00022694"/>
    </source>
</evidence>
<dbReference type="PANTHER" id="PTHR21227:SF0">
    <property type="entry name" value="TRNA-SPLICING ENDONUCLEASE SUBUNIT SEN2"/>
    <property type="match status" value="1"/>
</dbReference>
<dbReference type="InterPro" id="IPR006677">
    <property type="entry name" value="tRNA_intron_Endonuc_cat-like"/>
</dbReference>
<feature type="active site" evidence="5">
    <location>
        <position position="335"/>
    </location>
</feature>
<reference evidence="7" key="1">
    <citation type="submission" date="2015-11" db="EMBL/GenBank/DDBJ databases">
        <title>De novo transcriptome assembly of four potential Pierce s Disease insect vectors from Arizona vineyards.</title>
        <authorList>
            <person name="Tassone E.E."/>
        </authorList>
    </citation>
    <scope>NUCLEOTIDE SEQUENCE</scope>
</reference>
<comment type="similarity">
    <text evidence="1 4">Belongs to the tRNA-intron endonuclease family.</text>
</comment>
<dbReference type="GO" id="GO:0003676">
    <property type="term" value="F:nucleic acid binding"/>
    <property type="evidence" value="ECO:0007669"/>
    <property type="project" value="InterPro"/>
</dbReference>
<dbReference type="EC" id="4.6.1.16" evidence="4"/>
<dbReference type="CDD" id="cd22363">
    <property type="entry name" value="tRNA-intron_lyase_C"/>
    <property type="match status" value="1"/>
</dbReference>
<dbReference type="AlphaFoldDB" id="A0A1B6K494"/>
<dbReference type="EMBL" id="GECU01001436">
    <property type="protein sequence ID" value="JAT06271.1"/>
    <property type="molecule type" value="Transcribed_RNA"/>
</dbReference>
<dbReference type="GO" id="GO:0000213">
    <property type="term" value="F:tRNA-intron lyase activity"/>
    <property type="evidence" value="ECO:0007669"/>
    <property type="project" value="UniProtKB-UniRule"/>
</dbReference>
<dbReference type="GO" id="GO:0005737">
    <property type="term" value="C:cytoplasm"/>
    <property type="evidence" value="ECO:0007669"/>
    <property type="project" value="TreeGrafter"/>
</dbReference>
<feature type="active site" evidence="5">
    <location>
        <position position="373"/>
    </location>
</feature>
<dbReference type="InterPro" id="IPR036167">
    <property type="entry name" value="tRNA_intron_Endo_cat-like_sf"/>
</dbReference>
<dbReference type="InterPro" id="IPR011856">
    <property type="entry name" value="tRNA_endonuc-like_dom_sf"/>
</dbReference>
<proteinExistence type="inferred from homology"/>
<evidence type="ECO:0000256" key="5">
    <source>
        <dbReference type="PIRSR" id="PIRSR011789-1"/>
    </source>
</evidence>
<evidence type="ECO:0000256" key="1">
    <source>
        <dbReference type="ARBA" id="ARBA00008078"/>
    </source>
</evidence>
<dbReference type="GO" id="GO:0000214">
    <property type="term" value="C:tRNA-intron endonuclease complex"/>
    <property type="evidence" value="ECO:0007669"/>
    <property type="project" value="UniProtKB-UniRule"/>
</dbReference>
<dbReference type="InterPro" id="IPR006676">
    <property type="entry name" value="tRNA_splic"/>
</dbReference>
<organism evidence="7">
    <name type="scientific">Homalodisca liturata</name>
    <dbReference type="NCBI Taxonomy" id="320908"/>
    <lineage>
        <taxon>Eukaryota</taxon>
        <taxon>Metazoa</taxon>
        <taxon>Ecdysozoa</taxon>
        <taxon>Arthropoda</taxon>
        <taxon>Hexapoda</taxon>
        <taxon>Insecta</taxon>
        <taxon>Pterygota</taxon>
        <taxon>Neoptera</taxon>
        <taxon>Paraneoptera</taxon>
        <taxon>Hemiptera</taxon>
        <taxon>Auchenorrhyncha</taxon>
        <taxon>Membracoidea</taxon>
        <taxon>Cicadellidae</taxon>
        <taxon>Cicadellinae</taxon>
        <taxon>Proconiini</taxon>
        <taxon>Homalodisca</taxon>
    </lineage>
</organism>
<dbReference type="SUPFAM" id="SSF53032">
    <property type="entry name" value="tRNA-intron endonuclease catalytic domain-like"/>
    <property type="match status" value="1"/>
</dbReference>
<gene>
    <name evidence="7" type="ORF">g.36330</name>
</gene>
<name>A0A1B6K494_9HEMI</name>
<comment type="function">
    <text evidence="4">Constitutes one of the two catalytic subunit of the tRNA-splicing endonuclease complex, a complex responsible for identification and cleavage of the splice sites in pre-tRNA. It cleaves pre-tRNA at the 5'- and 3'-splice sites to release the intron. The products are an intron and two tRNA half-molecules bearing 2',3'-cyclic phosphate and 5'-OH termini. There are no conserved sequences at the splice sites, but the intron is invariably located at the same site in the gene, placing the splice sites an invariant distance from the constant structural features of the tRNA body.</text>
</comment>
<evidence type="ECO:0000313" key="7">
    <source>
        <dbReference type="EMBL" id="JAT06271.1"/>
    </source>
</evidence>
<feature type="domain" description="tRNA intron endonuclease catalytic" evidence="6">
    <location>
        <begin position="297"/>
        <end position="380"/>
    </location>
</feature>
<dbReference type="InterPro" id="IPR016589">
    <property type="entry name" value="tRNA_splic_SEN2"/>
</dbReference>
<dbReference type="Gene3D" id="3.40.1350.10">
    <property type="match status" value="1"/>
</dbReference>
<keyword evidence="3 4" id="KW-0456">Lyase</keyword>
<dbReference type="Pfam" id="PF01974">
    <property type="entry name" value="tRNA_int_endo"/>
    <property type="match status" value="1"/>
</dbReference>
<evidence type="ECO:0000259" key="6">
    <source>
        <dbReference type="Pfam" id="PF01974"/>
    </source>
</evidence>
<sequence length="422" mass="48264">MTTVFTQIKHTWLEMELREPKRKRVGNHIKPQQPFPILIESESGIPADSDLWPVYIGNFTGDCVIICNPEEMKSLYTMGFFGKGSLSRGYPSFGLIKKGIPPIIKERQWQRRKSWIDKMKKNLSDTFKQVNDNDITNTSADVYEGEKSGEQIKLGTNDVSPMDVDSTISESCVVKECDVQNSDSDVKDSDIPDSDAHPDKLKDIKVRDCEVTEFDFTDKVLVLADSDDDDIEKVLRDPQPHIEDEKIKTVVETLNLTLEEAFFLSYALGCLQVIDLSGQTMSLKKMWHTFCQIKQDFIESYVAYHHFRAKGWVVKSGFKFGGNFLLYKQGPPFFHASYVVLVERVDSQLNRYNDSLTWTKLHGLNRLAENSGKDIITCQVVFPDSLAPEDLMSPKSLAKFQVNELLTKRWISSQERVEKEFS</sequence>